<evidence type="ECO:0000256" key="1">
    <source>
        <dbReference type="ARBA" id="ARBA00005953"/>
    </source>
</evidence>
<gene>
    <name evidence="3" type="ORF">FPL22_17150</name>
</gene>
<dbReference type="InterPro" id="IPR050563">
    <property type="entry name" value="4-hydroxybenzoyl-CoA_TE"/>
</dbReference>
<name>A0A556QEP9_9BACT</name>
<dbReference type="EMBL" id="VMBG01000004">
    <property type="protein sequence ID" value="TSJ75124.1"/>
    <property type="molecule type" value="Genomic_DNA"/>
</dbReference>
<organism evidence="3 4">
    <name type="scientific">Rariglobus hedericola</name>
    <dbReference type="NCBI Taxonomy" id="2597822"/>
    <lineage>
        <taxon>Bacteria</taxon>
        <taxon>Pseudomonadati</taxon>
        <taxon>Verrucomicrobiota</taxon>
        <taxon>Opitutia</taxon>
        <taxon>Opitutales</taxon>
        <taxon>Opitutaceae</taxon>
        <taxon>Rariglobus</taxon>
    </lineage>
</organism>
<evidence type="ECO:0000256" key="2">
    <source>
        <dbReference type="ARBA" id="ARBA00022801"/>
    </source>
</evidence>
<reference evidence="3 4" key="1">
    <citation type="submission" date="2019-07" db="EMBL/GenBank/DDBJ databases">
        <title>Description of 53C-WASEF.</title>
        <authorList>
            <person name="Pitt A."/>
            <person name="Hahn M.W."/>
        </authorList>
    </citation>
    <scope>NUCLEOTIDE SEQUENCE [LARGE SCALE GENOMIC DNA]</scope>
    <source>
        <strain evidence="3 4">53C-WASEF</strain>
    </source>
</reference>
<dbReference type="NCBIfam" id="TIGR00051">
    <property type="entry name" value="YbgC/FadM family acyl-CoA thioesterase"/>
    <property type="match status" value="1"/>
</dbReference>
<dbReference type="Gene3D" id="3.10.129.10">
    <property type="entry name" value="Hotdog Thioesterase"/>
    <property type="match status" value="1"/>
</dbReference>
<comment type="caution">
    <text evidence="3">The sequence shown here is derived from an EMBL/GenBank/DDBJ whole genome shotgun (WGS) entry which is preliminary data.</text>
</comment>
<dbReference type="CDD" id="cd00586">
    <property type="entry name" value="4HBT"/>
    <property type="match status" value="1"/>
</dbReference>
<dbReference type="OrthoDB" id="9800856at2"/>
<dbReference type="SUPFAM" id="SSF54637">
    <property type="entry name" value="Thioesterase/thiol ester dehydrase-isomerase"/>
    <property type="match status" value="1"/>
</dbReference>
<dbReference type="GO" id="GO:0047617">
    <property type="term" value="F:fatty acyl-CoA hydrolase activity"/>
    <property type="evidence" value="ECO:0007669"/>
    <property type="project" value="TreeGrafter"/>
</dbReference>
<dbReference type="Pfam" id="PF13279">
    <property type="entry name" value="4HBT_2"/>
    <property type="match status" value="1"/>
</dbReference>
<proteinExistence type="inferred from homology"/>
<evidence type="ECO:0000313" key="4">
    <source>
        <dbReference type="Proteomes" id="UP000315648"/>
    </source>
</evidence>
<protein>
    <submittedName>
        <fullName evidence="3">Acyl-CoA thioesterase</fullName>
    </submittedName>
</protein>
<dbReference type="PANTHER" id="PTHR31793">
    <property type="entry name" value="4-HYDROXYBENZOYL-COA THIOESTERASE FAMILY MEMBER"/>
    <property type="match status" value="1"/>
</dbReference>
<dbReference type="InterPro" id="IPR006684">
    <property type="entry name" value="YbgC/YbaW"/>
</dbReference>
<accession>A0A556QEP9</accession>
<dbReference type="Proteomes" id="UP000315648">
    <property type="component" value="Unassembled WGS sequence"/>
</dbReference>
<keyword evidence="4" id="KW-1185">Reference proteome</keyword>
<dbReference type="AlphaFoldDB" id="A0A556QEP9"/>
<dbReference type="PIRSF" id="PIRSF003230">
    <property type="entry name" value="YbgC"/>
    <property type="match status" value="1"/>
</dbReference>
<sequence length="135" mass="15521">MITSRASVSVRYAETDMMRVVYHGSYLPWLEIGRTHLLKEHGLPYRELEAEGFFLPVLEVSLRYLRPAKYDDEVTIVTFLREKPSLRIRMEYELFRGAEKIATATSLHAFIDRAGKPVRPPAAFVTMIDKVFATG</sequence>
<keyword evidence="2" id="KW-0378">Hydrolase</keyword>
<dbReference type="InterPro" id="IPR029069">
    <property type="entry name" value="HotDog_dom_sf"/>
</dbReference>
<comment type="similarity">
    <text evidence="1">Belongs to the 4-hydroxybenzoyl-CoA thioesterase family.</text>
</comment>
<dbReference type="PANTHER" id="PTHR31793:SF27">
    <property type="entry name" value="NOVEL THIOESTERASE SUPERFAMILY DOMAIN AND SAPOSIN A-TYPE DOMAIN CONTAINING PROTEIN (0610012H03RIK)"/>
    <property type="match status" value="1"/>
</dbReference>
<dbReference type="RefSeq" id="WP_144354266.1">
    <property type="nucleotide sequence ID" value="NZ_CBCRVV010000010.1"/>
</dbReference>
<evidence type="ECO:0000313" key="3">
    <source>
        <dbReference type="EMBL" id="TSJ75124.1"/>
    </source>
</evidence>